<dbReference type="Proteomes" id="UP000626844">
    <property type="component" value="Unassembled WGS sequence"/>
</dbReference>
<sequence>MYDMVVFKSFDCKTCAVTVIDEDVSPPENSIIKIDCEKIESVSFTSKP</sequence>
<dbReference type="AlphaFoldDB" id="A0A926NCU8"/>
<keyword evidence="2" id="KW-1185">Reference proteome</keyword>
<evidence type="ECO:0000313" key="1">
    <source>
        <dbReference type="EMBL" id="MBD1381907.1"/>
    </source>
</evidence>
<proteinExistence type="predicted"/>
<gene>
    <name evidence="1" type="ORF">IC621_16885</name>
</gene>
<reference evidence="1" key="1">
    <citation type="submission" date="2020-09" db="EMBL/GenBank/DDBJ databases">
        <title>A novel bacterium of genus Bacillus, isolated from South China Sea.</title>
        <authorList>
            <person name="Huang H."/>
            <person name="Mo K."/>
            <person name="Hu Y."/>
        </authorList>
    </citation>
    <scope>NUCLEOTIDE SEQUENCE</scope>
    <source>
        <strain evidence="1">IB182487</strain>
    </source>
</reference>
<organism evidence="1 2">
    <name type="scientific">Metabacillus arenae</name>
    <dbReference type="NCBI Taxonomy" id="2771434"/>
    <lineage>
        <taxon>Bacteria</taxon>
        <taxon>Bacillati</taxon>
        <taxon>Bacillota</taxon>
        <taxon>Bacilli</taxon>
        <taxon>Bacillales</taxon>
        <taxon>Bacillaceae</taxon>
        <taxon>Metabacillus</taxon>
    </lineage>
</organism>
<evidence type="ECO:0000313" key="2">
    <source>
        <dbReference type="Proteomes" id="UP000626844"/>
    </source>
</evidence>
<protein>
    <submittedName>
        <fullName evidence="1">Protein CgeA</fullName>
    </submittedName>
</protein>
<name>A0A926NCU8_9BACI</name>
<comment type="caution">
    <text evidence="1">The sequence shown here is derived from an EMBL/GenBank/DDBJ whole genome shotgun (WGS) entry which is preliminary data.</text>
</comment>
<accession>A0A926NCU8</accession>
<dbReference type="EMBL" id="JACXAI010000023">
    <property type="protein sequence ID" value="MBD1381907.1"/>
    <property type="molecule type" value="Genomic_DNA"/>
</dbReference>